<dbReference type="FunFam" id="3.40.50.2300:FF:000001">
    <property type="entry name" value="DNA-binding response regulator PhoB"/>
    <property type="match status" value="1"/>
</dbReference>
<dbReference type="GO" id="GO:0000976">
    <property type="term" value="F:transcription cis-regulatory region binding"/>
    <property type="evidence" value="ECO:0007669"/>
    <property type="project" value="TreeGrafter"/>
</dbReference>
<feature type="modified residue" description="4-aspartylphosphate" evidence="6">
    <location>
        <position position="54"/>
    </location>
</feature>
<evidence type="ECO:0000256" key="1">
    <source>
        <dbReference type="ARBA" id="ARBA00022553"/>
    </source>
</evidence>
<feature type="DNA-binding region" description="OmpR/PhoB-type" evidence="7">
    <location>
        <begin position="133"/>
        <end position="231"/>
    </location>
</feature>
<dbReference type="RefSeq" id="WP_184748350.1">
    <property type="nucleotide sequence ID" value="NZ_JACHGJ010000009.1"/>
</dbReference>
<keyword evidence="4 7" id="KW-0238">DNA-binding</keyword>
<organism evidence="10 11">
    <name type="scientific">Spirochaeta isovalerica</name>
    <dbReference type="NCBI Taxonomy" id="150"/>
    <lineage>
        <taxon>Bacteria</taxon>
        <taxon>Pseudomonadati</taxon>
        <taxon>Spirochaetota</taxon>
        <taxon>Spirochaetia</taxon>
        <taxon>Spirochaetales</taxon>
        <taxon>Spirochaetaceae</taxon>
        <taxon>Spirochaeta</taxon>
    </lineage>
</organism>
<dbReference type="InterPro" id="IPR016032">
    <property type="entry name" value="Sig_transdc_resp-reg_C-effctor"/>
</dbReference>
<dbReference type="Gene3D" id="3.40.50.2300">
    <property type="match status" value="1"/>
</dbReference>
<evidence type="ECO:0000256" key="7">
    <source>
        <dbReference type="PROSITE-ProRule" id="PRU01091"/>
    </source>
</evidence>
<dbReference type="PANTHER" id="PTHR48111">
    <property type="entry name" value="REGULATOR OF RPOS"/>
    <property type="match status" value="1"/>
</dbReference>
<reference evidence="10 11" key="1">
    <citation type="submission" date="2020-08" db="EMBL/GenBank/DDBJ databases">
        <title>Genomic Encyclopedia of Type Strains, Phase IV (KMG-IV): sequencing the most valuable type-strain genomes for metagenomic binning, comparative biology and taxonomic classification.</title>
        <authorList>
            <person name="Goeker M."/>
        </authorList>
    </citation>
    <scope>NUCLEOTIDE SEQUENCE [LARGE SCALE GENOMIC DNA]</scope>
    <source>
        <strain evidence="10 11">DSM 2461</strain>
    </source>
</reference>
<dbReference type="PROSITE" id="PS51755">
    <property type="entry name" value="OMPR_PHOB"/>
    <property type="match status" value="1"/>
</dbReference>
<protein>
    <submittedName>
        <fullName evidence="10">DNA-binding response OmpR family regulator</fullName>
    </submittedName>
</protein>
<dbReference type="AlphaFoldDB" id="A0A841RES4"/>
<dbReference type="PANTHER" id="PTHR48111:SF1">
    <property type="entry name" value="TWO-COMPONENT RESPONSE REGULATOR ORR33"/>
    <property type="match status" value="1"/>
</dbReference>
<keyword evidence="3" id="KW-0805">Transcription regulation</keyword>
<evidence type="ECO:0000313" key="10">
    <source>
        <dbReference type="EMBL" id="MBB6482116.1"/>
    </source>
</evidence>
<keyword evidence="1 6" id="KW-0597">Phosphoprotein</keyword>
<evidence type="ECO:0000313" key="11">
    <source>
        <dbReference type="Proteomes" id="UP000587760"/>
    </source>
</evidence>
<dbReference type="InterPro" id="IPR036388">
    <property type="entry name" value="WH-like_DNA-bd_sf"/>
</dbReference>
<dbReference type="CDD" id="cd00383">
    <property type="entry name" value="trans_reg_C"/>
    <property type="match status" value="1"/>
</dbReference>
<evidence type="ECO:0000259" key="9">
    <source>
        <dbReference type="PROSITE" id="PS51755"/>
    </source>
</evidence>
<name>A0A841RES4_9SPIO</name>
<dbReference type="InterPro" id="IPR001867">
    <property type="entry name" value="OmpR/PhoB-type_DNA-bd"/>
</dbReference>
<keyword evidence="11" id="KW-1185">Reference proteome</keyword>
<dbReference type="GO" id="GO:0032993">
    <property type="term" value="C:protein-DNA complex"/>
    <property type="evidence" value="ECO:0007669"/>
    <property type="project" value="TreeGrafter"/>
</dbReference>
<gene>
    <name evidence="10" type="ORF">HNR50_003804</name>
</gene>
<evidence type="ECO:0000256" key="5">
    <source>
        <dbReference type="ARBA" id="ARBA00023163"/>
    </source>
</evidence>
<dbReference type="GO" id="GO:0006355">
    <property type="term" value="P:regulation of DNA-templated transcription"/>
    <property type="evidence" value="ECO:0007669"/>
    <property type="project" value="InterPro"/>
</dbReference>
<dbReference type="SUPFAM" id="SSF52172">
    <property type="entry name" value="CheY-like"/>
    <property type="match status" value="1"/>
</dbReference>
<dbReference type="Gene3D" id="1.10.10.10">
    <property type="entry name" value="Winged helix-like DNA-binding domain superfamily/Winged helix DNA-binding domain"/>
    <property type="match status" value="1"/>
</dbReference>
<evidence type="ECO:0000256" key="6">
    <source>
        <dbReference type="PROSITE-ProRule" id="PRU00169"/>
    </source>
</evidence>
<dbReference type="GO" id="GO:0005829">
    <property type="term" value="C:cytosol"/>
    <property type="evidence" value="ECO:0007669"/>
    <property type="project" value="TreeGrafter"/>
</dbReference>
<evidence type="ECO:0000259" key="8">
    <source>
        <dbReference type="PROSITE" id="PS50110"/>
    </source>
</evidence>
<dbReference type="InterPro" id="IPR001789">
    <property type="entry name" value="Sig_transdc_resp-reg_receiver"/>
</dbReference>
<sequence>MNEKTILIVDDEKHILTMLEMNMKARGFNSLTAESGEEALEIALKKSPDLILLDIMLPGIDGVEVCRRLKEDERTKRIPVLMVSAKSEGKDKITGLKSGADDYVTKPFNLEELYLRINAALRQVELLTSSPVPVLLSLGNITLDKEKFLVRAADEKIELTQTEFRILLILLQHKGLTVSRERLAREIFDLSPEEMGRTLDVHIRNLRKKLDEKGARGCEIITIRGEGFKAG</sequence>
<dbReference type="GO" id="GO:0000156">
    <property type="term" value="F:phosphorelay response regulator activity"/>
    <property type="evidence" value="ECO:0007669"/>
    <property type="project" value="TreeGrafter"/>
</dbReference>
<dbReference type="PROSITE" id="PS50110">
    <property type="entry name" value="RESPONSE_REGULATORY"/>
    <property type="match status" value="1"/>
</dbReference>
<comment type="caution">
    <text evidence="10">The sequence shown here is derived from an EMBL/GenBank/DDBJ whole genome shotgun (WGS) entry which is preliminary data.</text>
</comment>
<dbReference type="InterPro" id="IPR039420">
    <property type="entry name" value="WalR-like"/>
</dbReference>
<feature type="domain" description="OmpR/PhoB-type" evidence="9">
    <location>
        <begin position="133"/>
        <end position="231"/>
    </location>
</feature>
<evidence type="ECO:0000256" key="3">
    <source>
        <dbReference type="ARBA" id="ARBA00023015"/>
    </source>
</evidence>
<dbReference type="SUPFAM" id="SSF46894">
    <property type="entry name" value="C-terminal effector domain of the bipartite response regulators"/>
    <property type="match status" value="1"/>
</dbReference>
<dbReference type="SMART" id="SM00448">
    <property type="entry name" value="REC"/>
    <property type="match status" value="1"/>
</dbReference>
<dbReference type="Pfam" id="PF00486">
    <property type="entry name" value="Trans_reg_C"/>
    <property type="match status" value="1"/>
</dbReference>
<dbReference type="SMART" id="SM00862">
    <property type="entry name" value="Trans_reg_C"/>
    <property type="match status" value="1"/>
</dbReference>
<dbReference type="Pfam" id="PF00072">
    <property type="entry name" value="Response_reg"/>
    <property type="match status" value="1"/>
</dbReference>
<dbReference type="Proteomes" id="UP000587760">
    <property type="component" value="Unassembled WGS sequence"/>
</dbReference>
<evidence type="ECO:0000256" key="2">
    <source>
        <dbReference type="ARBA" id="ARBA00023012"/>
    </source>
</evidence>
<feature type="domain" description="Response regulatory" evidence="8">
    <location>
        <begin position="5"/>
        <end position="121"/>
    </location>
</feature>
<proteinExistence type="predicted"/>
<accession>A0A841RES4</accession>
<dbReference type="EMBL" id="JACHGJ010000009">
    <property type="protein sequence ID" value="MBB6482116.1"/>
    <property type="molecule type" value="Genomic_DNA"/>
</dbReference>
<evidence type="ECO:0000256" key="4">
    <source>
        <dbReference type="ARBA" id="ARBA00023125"/>
    </source>
</evidence>
<keyword evidence="5" id="KW-0804">Transcription</keyword>
<dbReference type="InterPro" id="IPR011006">
    <property type="entry name" value="CheY-like_superfamily"/>
</dbReference>
<keyword evidence="2" id="KW-0902">Two-component regulatory system</keyword>